<dbReference type="EMBL" id="LRGB01002601">
    <property type="protein sequence ID" value="KZS06780.1"/>
    <property type="molecule type" value="Genomic_DNA"/>
</dbReference>
<organism evidence="1 2">
    <name type="scientific">Daphnia magna</name>
    <dbReference type="NCBI Taxonomy" id="35525"/>
    <lineage>
        <taxon>Eukaryota</taxon>
        <taxon>Metazoa</taxon>
        <taxon>Ecdysozoa</taxon>
        <taxon>Arthropoda</taxon>
        <taxon>Crustacea</taxon>
        <taxon>Branchiopoda</taxon>
        <taxon>Diplostraca</taxon>
        <taxon>Cladocera</taxon>
        <taxon>Anomopoda</taxon>
        <taxon>Daphniidae</taxon>
        <taxon>Daphnia</taxon>
    </lineage>
</organism>
<proteinExistence type="predicted"/>
<gene>
    <name evidence="1" type="ORF">APZ42_029651</name>
</gene>
<dbReference type="AlphaFoldDB" id="A0A164PFA1"/>
<evidence type="ECO:0000313" key="2">
    <source>
        <dbReference type="Proteomes" id="UP000076858"/>
    </source>
</evidence>
<keyword evidence="2" id="KW-1185">Reference proteome</keyword>
<protein>
    <submittedName>
        <fullName evidence="1">Uncharacterized protein</fullName>
    </submittedName>
</protein>
<sequence length="32" mass="3548">MPTPTHTCVCNKSNQADDRVAPCVFAVDRWGQ</sequence>
<evidence type="ECO:0000313" key="1">
    <source>
        <dbReference type="EMBL" id="KZS06780.1"/>
    </source>
</evidence>
<accession>A0A164PFA1</accession>
<name>A0A164PFA1_9CRUS</name>
<dbReference type="Proteomes" id="UP000076858">
    <property type="component" value="Unassembled WGS sequence"/>
</dbReference>
<comment type="caution">
    <text evidence="1">The sequence shown here is derived from an EMBL/GenBank/DDBJ whole genome shotgun (WGS) entry which is preliminary data.</text>
</comment>
<reference evidence="1 2" key="1">
    <citation type="submission" date="2016-03" db="EMBL/GenBank/DDBJ databases">
        <title>EvidentialGene: Evidence-directed Construction of Genes on Genomes.</title>
        <authorList>
            <person name="Gilbert D.G."/>
            <person name="Choi J.-H."/>
            <person name="Mockaitis K."/>
            <person name="Colbourne J."/>
            <person name="Pfrender M."/>
        </authorList>
    </citation>
    <scope>NUCLEOTIDE SEQUENCE [LARGE SCALE GENOMIC DNA]</scope>
    <source>
        <strain evidence="1 2">Xinb3</strain>
        <tissue evidence="1">Complete organism</tissue>
    </source>
</reference>